<keyword evidence="6 12" id="KW-0326">Glycosidase</keyword>
<sequence>MDYQDKQSQYTSAGQPEEQIRSLSSSQAVSSPIMTMGSIQAQAIGCFSMMEECVSGNSLTLPTESMLPYSPALVVVDSGVSISRGKGKMIDDGRNCNLGTSLGTNKLISDALKSGEGSTERQQFVQNSRLGYSYLEDQLPSLDIGLNSAKSQLSTMEMTACMVKNEHFGSKIGKNDEPALLGSLSQLPESIKSVSSLPPPSIQTSSGPAQLMSPTRSLVPEEGDVVQKKTGELTELDNISMMVGNYFQYALPKCCGYGRDIGTCSVVNVFNASCVMLTHYIESPKKISHYVLQLCFSGFDKKVRDKGSTLLTNELFMEYFAGTMASGNSLKFIFSLIMTLIELWSYGYVEKNIRWFTKISVISFGNGCCDFHHDHGLISCGIEFNSFLVNRNDGHIVVLCPNMFRDGVNLEYQWETKGSGQLLMVARPLHVKLLKNDVLVSNQFYGFVKELEKALAILLVSFLKITVDIRKQIELLHGQAKRADLYIDLKEVKRREELLVLMGSNNERNKKNKGSIDLVIKEVIDFVQINLAFSSSRYFSGLVVPITTFVIQAVLVGNVSHVFGTLSVFLVNKLNHKKESLEVICLATIFFVTYVLSLHMQLVDKCMPPQIVEFTQHYITKKELVTFWIWVPTALSSSKLIFYIESHITPTGAIATGLVFYSGEDLHITNSDSHMAHYNMCLRHTKCKVRDIISNICLRSSMTYEEEISKLEAEAQKQTGSGRLIVVCNLNNLISFVSYCNSMVFVDNDFESEDFTLQGSTLCNRYYDRSSSSQSIITKISDEFRFPKSGKELIHVALIPNYALKSLLHQCSRSWIITIIFIFFYISIVKAANDTVKLTAEFLVILDIENYFWDAIESWLNGTLGKNGSCEIKWGGNFTKQGSLDYGADFGFGLYIDHHNHLGYFLYGISVLAKIELEWEMRYKPQVDSLAADFMNLDKRTDFYYSLVRCFDLCKLHSWAGGVTYKETMQDGYVISKFWFEIVAICLSSRLFLKLEVKFQLKRGGVVRTQLCDQPSPTCIQAQNPV</sequence>
<feature type="region of interest" description="Disordered" evidence="9">
    <location>
        <begin position="1"/>
        <end position="26"/>
    </location>
</feature>
<dbReference type="GO" id="GO:0042973">
    <property type="term" value="F:glucan endo-1,3-beta-D-glucosidase activity"/>
    <property type="evidence" value="ECO:0007669"/>
    <property type="project" value="UniProtKB-EC"/>
</dbReference>
<keyword evidence="4 12" id="KW-0378">Hydrolase</keyword>
<evidence type="ECO:0000256" key="2">
    <source>
        <dbReference type="ARBA" id="ARBA00010730"/>
    </source>
</evidence>
<evidence type="ECO:0000256" key="8">
    <source>
        <dbReference type="ARBA" id="ARBA00023326"/>
    </source>
</evidence>
<evidence type="ECO:0000313" key="13">
    <source>
        <dbReference type="Proteomes" id="UP000238479"/>
    </source>
</evidence>
<comment type="caution">
    <text evidence="12">The sequence shown here is derived from an EMBL/GenBank/DDBJ whole genome shotgun (WGS) entry which is preliminary data.</text>
</comment>
<feature type="transmembrane region" description="Helical" evidence="10">
    <location>
        <begin position="583"/>
        <end position="602"/>
    </location>
</feature>
<dbReference type="InterPro" id="IPR040720">
    <property type="entry name" value="GH81_C"/>
</dbReference>
<evidence type="ECO:0000256" key="4">
    <source>
        <dbReference type="ARBA" id="ARBA00022801"/>
    </source>
</evidence>
<evidence type="ECO:0000256" key="6">
    <source>
        <dbReference type="ARBA" id="ARBA00023295"/>
    </source>
</evidence>
<evidence type="ECO:0000313" key="12">
    <source>
        <dbReference type="EMBL" id="PRQ35675.1"/>
    </source>
</evidence>
<keyword evidence="10" id="KW-0812">Transmembrane</keyword>
<organism evidence="12 13">
    <name type="scientific">Rosa chinensis</name>
    <name type="common">China rose</name>
    <dbReference type="NCBI Taxonomy" id="74649"/>
    <lineage>
        <taxon>Eukaryota</taxon>
        <taxon>Viridiplantae</taxon>
        <taxon>Streptophyta</taxon>
        <taxon>Embryophyta</taxon>
        <taxon>Tracheophyta</taxon>
        <taxon>Spermatophyta</taxon>
        <taxon>Magnoliopsida</taxon>
        <taxon>eudicotyledons</taxon>
        <taxon>Gunneridae</taxon>
        <taxon>Pentapetalae</taxon>
        <taxon>rosids</taxon>
        <taxon>fabids</taxon>
        <taxon>Rosales</taxon>
        <taxon>Rosaceae</taxon>
        <taxon>Rosoideae</taxon>
        <taxon>Rosoideae incertae sedis</taxon>
        <taxon>Rosa</taxon>
    </lineage>
</organism>
<evidence type="ECO:0000259" key="11">
    <source>
        <dbReference type="Pfam" id="PF17652"/>
    </source>
</evidence>
<keyword evidence="5" id="KW-0119">Carbohydrate metabolism</keyword>
<dbReference type="Proteomes" id="UP000238479">
    <property type="component" value="Chromosome 5"/>
</dbReference>
<feature type="transmembrane region" description="Helical" evidence="10">
    <location>
        <begin position="538"/>
        <end position="571"/>
    </location>
</feature>
<keyword evidence="13" id="KW-1185">Reference proteome</keyword>
<dbReference type="PANTHER" id="PTHR31983:SF0">
    <property type="entry name" value="GLUCAN ENDO-1,3-BETA-D-GLUCOSIDASE 2"/>
    <property type="match status" value="1"/>
</dbReference>
<accession>A0A2P6QNC2</accession>
<proteinExistence type="inferred from homology"/>
<dbReference type="PROSITE" id="PS52008">
    <property type="entry name" value="GH81"/>
    <property type="match status" value="1"/>
</dbReference>
<keyword evidence="10" id="KW-0472">Membrane</keyword>
<comment type="similarity">
    <text evidence="2">Belongs to the glycosyl hydrolase 81 family.</text>
</comment>
<comment type="catalytic activity">
    <reaction evidence="1">
        <text>Hydrolysis of (1-&gt;3)-beta-D-glucosidic linkages in (1-&gt;3)-beta-D-glucans.</text>
        <dbReference type="EC" id="3.2.1.39"/>
    </reaction>
</comment>
<dbReference type="GO" id="GO:0071555">
    <property type="term" value="P:cell wall organization"/>
    <property type="evidence" value="ECO:0007669"/>
    <property type="project" value="UniProtKB-KW"/>
</dbReference>
<feature type="compositionally biased region" description="Polar residues" evidence="9">
    <location>
        <begin position="1"/>
        <end position="14"/>
    </location>
</feature>
<feature type="domain" description="Glycosyl hydrolase family 81 C-terminal" evidence="11">
    <location>
        <begin position="844"/>
        <end position="968"/>
    </location>
</feature>
<dbReference type="PANTHER" id="PTHR31983">
    <property type="entry name" value="ENDO-1,3(4)-BETA-GLUCANASE 1"/>
    <property type="match status" value="1"/>
</dbReference>
<dbReference type="EMBL" id="PDCK01000043">
    <property type="protein sequence ID" value="PRQ35675.1"/>
    <property type="molecule type" value="Genomic_DNA"/>
</dbReference>
<name>A0A2P6QNC2_ROSCH</name>
<evidence type="ECO:0000256" key="10">
    <source>
        <dbReference type="SAM" id="Phobius"/>
    </source>
</evidence>
<evidence type="ECO:0000256" key="3">
    <source>
        <dbReference type="ARBA" id="ARBA00012780"/>
    </source>
</evidence>
<keyword evidence="10" id="KW-1133">Transmembrane helix</keyword>
<evidence type="ECO:0000256" key="9">
    <source>
        <dbReference type="SAM" id="MobiDB-lite"/>
    </source>
</evidence>
<keyword evidence="8" id="KW-0624">Polysaccharide degradation</keyword>
<evidence type="ECO:0000256" key="1">
    <source>
        <dbReference type="ARBA" id="ARBA00000382"/>
    </source>
</evidence>
<evidence type="ECO:0000256" key="5">
    <source>
        <dbReference type="ARBA" id="ARBA00023277"/>
    </source>
</evidence>
<dbReference type="Pfam" id="PF17652">
    <property type="entry name" value="Glyco_hydro81C"/>
    <property type="match status" value="1"/>
</dbReference>
<keyword evidence="7" id="KW-0961">Cell wall biogenesis/degradation</keyword>
<dbReference type="GO" id="GO:0052861">
    <property type="term" value="F:endo-1,3(4)-beta-glucanase activity"/>
    <property type="evidence" value="ECO:0007669"/>
    <property type="project" value="InterPro"/>
</dbReference>
<dbReference type="InterPro" id="IPR005200">
    <property type="entry name" value="Endo-beta-glucanase"/>
</dbReference>
<dbReference type="Gramene" id="PRQ35675">
    <property type="protein sequence ID" value="PRQ35675"/>
    <property type="gene ID" value="RchiOBHm_Chr5g0082551"/>
</dbReference>
<dbReference type="GO" id="GO:0000272">
    <property type="term" value="P:polysaccharide catabolic process"/>
    <property type="evidence" value="ECO:0007669"/>
    <property type="project" value="UniProtKB-KW"/>
</dbReference>
<feature type="region of interest" description="Disordered" evidence="9">
    <location>
        <begin position="195"/>
        <end position="215"/>
    </location>
</feature>
<dbReference type="AlphaFoldDB" id="A0A2P6QNC2"/>
<dbReference type="EC" id="3.2.1.39" evidence="3"/>
<evidence type="ECO:0000256" key="7">
    <source>
        <dbReference type="ARBA" id="ARBA00023316"/>
    </source>
</evidence>
<protein>
    <recommendedName>
        <fullName evidence="3">glucan endo-1,3-beta-D-glucosidase</fullName>
        <ecNumber evidence="3">3.2.1.39</ecNumber>
    </recommendedName>
</protein>
<gene>
    <name evidence="12" type="ORF">RchiOBHm_Chr5g0082551</name>
</gene>
<reference evidence="12 13" key="1">
    <citation type="journal article" date="2018" name="Nat. Genet.">
        <title>The Rosa genome provides new insights in the design of modern roses.</title>
        <authorList>
            <person name="Bendahmane M."/>
        </authorList>
    </citation>
    <scope>NUCLEOTIDE SEQUENCE [LARGE SCALE GENOMIC DNA]</scope>
    <source>
        <strain evidence="13">cv. Old Blush</strain>
    </source>
</reference>